<keyword evidence="2" id="KW-1185">Reference proteome</keyword>
<accession>A0A9X1XE52</accession>
<dbReference type="Proteomes" id="UP001139011">
    <property type="component" value="Unassembled WGS sequence"/>
</dbReference>
<dbReference type="RefSeq" id="WP_248251735.1">
    <property type="nucleotide sequence ID" value="NZ_JAIWJX010000002.1"/>
</dbReference>
<evidence type="ECO:0000313" key="1">
    <source>
        <dbReference type="EMBL" id="MCK6256004.1"/>
    </source>
</evidence>
<dbReference type="AlphaFoldDB" id="A0A9X1XE52"/>
<comment type="caution">
    <text evidence="1">The sequence shown here is derived from an EMBL/GenBank/DDBJ whole genome shotgun (WGS) entry which is preliminary data.</text>
</comment>
<sequence length="91" mass="10787">MSPYRIFFVYRMNDLRYLHVHGMDMVNKKLFTVLLYSPDDSIDLTLNTQHLPQELLETLSNEKENIDGGSYDLAHWQPMQWNQDLNALKTN</sequence>
<gene>
    <name evidence="1" type="ORF">LCY76_05215</name>
</gene>
<organism evidence="1 2">
    <name type="scientific">Fictibacillus marinisediminis</name>
    <dbReference type="NCBI Taxonomy" id="2878389"/>
    <lineage>
        <taxon>Bacteria</taxon>
        <taxon>Bacillati</taxon>
        <taxon>Bacillota</taxon>
        <taxon>Bacilli</taxon>
        <taxon>Bacillales</taxon>
        <taxon>Fictibacillaceae</taxon>
        <taxon>Fictibacillus</taxon>
    </lineage>
</organism>
<name>A0A9X1XE52_9BACL</name>
<evidence type="ECO:0000313" key="2">
    <source>
        <dbReference type="Proteomes" id="UP001139011"/>
    </source>
</evidence>
<dbReference type="EMBL" id="JAIWJX010000002">
    <property type="protein sequence ID" value="MCK6256004.1"/>
    <property type="molecule type" value="Genomic_DNA"/>
</dbReference>
<protein>
    <submittedName>
        <fullName evidence="1">Uncharacterized protein</fullName>
    </submittedName>
</protein>
<proteinExistence type="predicted"/>
<reference evidence="1" key="1">
    <citation type="submission" date="2021-09" db="EMBL/GenBank/DDBJ databases">
        <title>Genome analysis of Fictibacillus sp. KIGAM418 isolated from marine sediment.</title>
        <authorList>
            <person name="Seo M.-J."/>
            <person name="Cho E.-S."/>
            <person name="Hwang C.Y."/>
        </authorList>
    </citation>
    <scope>NUCLEOTIDE SEQUENCE</scope>
    <source>
        <strain evidence="1">KIGAM418</strain>
    </source>
</reference>